<feature type="region of interest" description="Disordered" evidence="1">
    <location>
        <begin position="378"/>
        <end position="479"/>
    </location>
</feature>
<reference evidence="3" key="2">
    <citation type="submission" date="2025-08" db="UniProtKB">
        <authorList>
            <consortium name="Ensembl"/>
        </authorList>
    </citation>
    <scope>IDENTIFICATION</scope>
    <source>
        <strain evidence="3">Guanapo</strain>
    </source>
</reference>
<dbReference type="STRING" id="8081.ENSPREP00000001779"/>
<feature type="region of interest" description="Disordered" evidence="1">
    <location>
        <begin position="739"/>
        <end position="798"/>
    </location>
</feature>
<feature type="region of interest" description="Disordered" evidence="1">
    <location>
        <begin position="281"/>
        <end position="347"/>
    </location>
</feature>
<proteinExistence type="predicted"/>
<accession>A0A3P9MWU4</accession>
<dbReference type="InterPro" id="IPR042915">
    <property type="entry name" value="BTBD18"/>
</dbReference>
<dbReference type="Ensembl" id="ENSPRET00000001821.1">
    <property type="protein sequence ID" value="ENSPREP00000001779.1"/>
    <property type="gene ID" value="ENSPREG00000001324.1"/>
</dbReference>
<feature type="compositionally biased region" description="Basic and acidic residues" evidence="1">
    <location>
        <begin position="322"/>
        <end position="336"/>
    </location>
</feature>
<dbReference type="PANTHER" id="PTHR47639">
    <property type="entry name" value="BTB/POZ DOMAIN-CONTAINING PROTEIN 18"/>
    <property type="match status" value="1"/>
</dbReference>
<feature type="compositionally biased region" description="Basic and acidic residues" evidence="1">
    <location>
        <begin position="965"/>
        <end position="980"/>
    </location>
</feature>
<reference evidence="4" key="1">
    <citation type="submission" date="2013-11" db="EMBL/GenBank/DDBJ databases">
        <title>The genomic landscape of the Guanapo guppy.</title>
        <authorList>
            <person name="Kuenstner A."/>
            <person name="Dreyer C."/>
        </authorList>
    </citation>
    <scope>NUCLEOTIDE SEQUENCE</scope>
    <source>
        <strain evidence="4">Guanapo</strain>
    </source>
</reference>
<dbReference type="Proteomes" id="UP000242638">
    <property type="component" value="Unassembled WGS sequence"/>
</dbReference>
<feature type="compositionally biased region" description="Basic and acidic residues" evidence="1">
    <location>
        <begin position="754"/>
        <end position="765"/>
    </location>
</feature>
<feature type="compositionally biased region" description="Low complexity" evidence="1">
    <location>
        <begin position="258"/>
        <end position="268"/>
    </location>
</feature>
<dbReference type="InterPro" id="IPR000210">
    <property type="entry name" value="BTB/POZ_dom"/>
</dbReference>
<feature type="compositionally biased region" description="Basic and acidic residues" evidence="1">
    <location>
        <begin position="1009"/>
        <end position="1054"/>
    </location>
</feature>
<name>A0A3P9MWU4_POERE</name>
<dbReference type="AlphaFoldDB" id="A0A3P9MWU4"/>
<dbReference type="SUPFAM" id="SSF54695">
    <property type="entry name" value="POZ domain"/>
    <property type="match status" value="1"/>
</dbReference>
<feature type="compositionally biased region" description="Basic and acidic residues" evidence="1">
    <location>
        <begin position="1097"/>
        <end position="1108"/>
    </location>
</feature>
<organism evidence="3 4">
    <name type="scientific">Poecilia reticulata</name>
    <name type="common">Guppy</name>
    <name type="synonym">Acanthophacelus reticulatus</name>
    <dbReference type="NCBI Taxonomy" id="8081"/>
    <lineage>
        <taxon>Eukaryota</taxon>
        <taxon>Metazoa</taxon>
        <taxon>Chordata</taxon>
        <taxon>Craniata</taxon>
        <taxon>Vertebrata</taxon>
        <taxon>Euteleostomi</taxon>
        <taxon>Actinopterygii</taxon>
        <taxon>Neopterygii</taxon>
        <taxon>Teleostei</taxon>
        <taxon>Neoteleostei</taxon>
        <taxon>Acanthomorphata</taxon>
        <taxon>Ovalentaria</taxon>
        <taxon>Atherinomorphae</taxon>
        <taxon>Cyprinodontiformes</taxon>
        <taxon>Poeciliidae</taxon>
        <taxon>Poeciliinae</taxon>
        <taxon>Poecilia</taxon>
    </lineage>
</organism>
<feature type="region of interest" description="Disordered" evidence="1">
    <location>
        <begin position="202"/>
        <end position="224"/>
    </location>
</feature>
<dbReference type="OMA" id="QTRECEG"/>
<feature type="domain" description="BTB" evidence="2">
    <location>
        <begin position="46"/>
        <end position="115"/>
    </location>
</feature>
<keyword evidence="4" id="KW-1185">Reference proteome</keyword>
<dbReference type="GO" id="GO:0032968">
    <property type="term" value="P:positive regulation of transcription elongation by RNA polymerase II"/>
    <property type="evidence" value="ECO:0007669"/>
    <property type="project" value="InterPro"/>
</dbReference>
<evidence type="ECO:0000313" key="3">
    <source>
        <dbReference type="Ensembl" id="ENSPREP00000001779.1"/>
    </source>
</evidence>
<dbReference type="Gene3D" id="3.30.710.10">
    <property type="entry name" value="Potassium Channel Kv1.1, Chain A"/>
    <property type="match status" value="1"/>
</dbReference>
<feature type="region of interest" description="Disordered" evidence="1">
    <location>
        <begin position="243"/>
        <end position="268"/>
    </location>
</feature>
<feature type="region of interest" description="Disordered" evidence="1">
    <location>
        <begin position="667"/>
        <end position="690"/>
    </location>
</feature>
<evidence type="ECO:0000313" key="4">
    <source>
        <dbReference type="Proteomes" id="UP000242638"/>
    </source>
</evidence>
<sequence>MFFEVPLLIGAFCSQDLANMQRFWWPGYEMQLLEQLQMQQNRAQFCDTLLQTEGISIPTHSCVLAALSPYLSQRLSDSPTPPLGQKRLLHLQEVTAHTLLKLVGLLYSGRLEVKSSKEQNDVLAAAHKFGISDLVLGCRDGERKGAELLERGQRFHTGEGKGMEMQDAQVETEISGKTENDSLVQRKSFLSVETQTVNDTLMSAASPGPLSDYTPPPTNSSASLLPQNISKFSLTPFLTVHSEPESTAGQSSDYLTHSSSFSASSRCRGTVPPVANTAAAAACSPASHEKSVSRQLVEREKPGQEDGNVTVDGGSCAQPRGVCRETTRGEEKEKSNSHLRRSGKNMDRMKEVEQMMDSAQISVKVKLRRRTKGEEWEIVEDADESASVPTNPNQSCSNRKPHHSAPKVVHTPARSVHPVQKPETLRVQPVFTSSPQPPKHANTSSDSEARSSGWLSLSRSSELESEGRSPLQGPMEESDEKIDKLLENIIMSMSMLPDLGRSCRKTHANHHGVPTFCQVPGVESGAGPAAPLSDVCAEECVFYQDLGRQGSHSNTDTGLHYCFGAQNQPGYTNPSAAHTALQTEQPQHSEFRSFGPMDGLSWTGGESSPYPVSCFPSGQKLHDLMLQQPFCQEDQSIEFLSLSHESDTQSAEAFSLPTMEDLRLPQCLSPLVPPAGHQQPDPSASGRMESDVQTLPWLTKTACMLTFPLNAITAGKTELLQTGSDAEQLQSFRKLKLKNEGEAGSAKSVGQGELKPKREKKPDAIKRKKSKQDAAEDMAPPKRRRRRRPDSWRELPKVSSLDPEVRNAATTVCSVSLSCNNVLMKQRKIAISSLNNPPSASTGNEKSREPRNLGAKQPRIRTRGFVKQSEHGASSAVSDKCCVLIPVIHRAVVAHKQDPTVTKRKRGRPPKIKLEKFPEDVGAFVEIKGHIEAGEEISEKESPLEDVKCGKPMGSEGEAGQLKRTASDESSGRNETDNMKSGEPQKQSWMVTLKEFQKLIKRKHSKTRKGTEVQDRNKPADVGDLEKKAEMDKSGASETHRRALFDATVDENHTRLPNTSAAACKTSQQDATSSSEARKSCGSGEEDKPASSCNIPEEEKQSATRLDEGADGGSTLSGCNGKEEDEEVDVILYSPDKFSTRELEERVVVIPDEEEEEEDVIEIDVIGDEGE</sequence>
<feature type="compositionally biased region" description="Basic residues" evidence="1">
    <location>
        <begin position="999"/>
        <end position="1008"/>
    </location>
</feature>
<feature type="compositionally biased region" description="Polar residues" evidence="1">
    <location>
        <begin position="245"/>
        <end position="257"/>
    </location>
</feature>
<feature type="region of interest" description="Disordered" evidence="1">
    <location>
        <begin position="833"/>
        <end position="871"/>
    </location>
</feature>
<dbReference type="PROSITE" id="PS50097">
    <property type="entry name" value="BTB"/>
    <property type="match status" value="1"/>
</dbReference>
<dbReference type="GeneTree" id="ENSGT00940000171111"/>
<feature type="region of interest" description="Disordered" evidence="1">
    <location>
        <begin position="932"/>
        <end position="1128"/>
    </location>
</feature>
<evidence type="ECO:0000256" key="1">
    <source>
        <dbReference type="SAM" id="MobiDB-lite"/>
    </source>
</evidence>
<feature type="compositionally biased region" description="Polar residues" evidence="1">
    <location>
        <begin position="387"/>
        <end position="398"/>
    </location>
</feature>
<feature type="compositionally biased region" description="Low complexity" evidence="1">
    <location>
        <begin position="450"/>
        <end position="460"/>
    </location>
</feature>
<evidence type="ECO:0000259" key="2">
    <source>
        <dbReference type="PROSITE" id="PS50097"/>
    </source>
</evidence>
<dbReference type="SMART" id="SM00225">
    <property type="entry name" value="BTB"/>
    <property type="match status" value="1"/>
</dbReference>
<feature type="compositionally biased region" description="Polar residues" evidence="1">
    <location>
        <begin position="1055"/>
        <end position="1075"/>
    </location>
</feature>
<feature type="compositionally biased region" description="Basic and acidic residues" evidence="1">
    <location>
        <begin position="287"/>
        <end position="304"/>
    </location>
</feature>
<protein>
    <submittedName>
        <fullName evidence="3">Uncharacterized LOC103463981</fullName>
    </submittedName>
</protein>
<feature type="compositionally biased region" description="Polar residues" evidence="1">
    <location>
        <begin position="833"/>
        <end position="844"/>
    </location>
</feature>
<dbReference type="InterPro" id="IPR011333">
    <property type="entry name" value="SKP1/BTB/POZ_sf"/>
</dbReference>
<dbReference type="PANTHER" id="PTHR47639:SF1">
    <property type="entry name" value="BTB_POZ DOMAIN-CONTAINING PROTEIN 18"/>
    <property type="match status" value="1"/>
</dbReference>
<dbReference type="Pfam" id="PF00651">
    <property type="entry name" value="BTB"/>
    <property type="match status" value="1"/>
</dbReference>
<feature type="compositionally biased region" description="Basic and acidic residues" evidence="1">
    <location>
        <begin position="932"/>
        <end position="949"/>
    </location>
</feature>
<reference evidence="3" key="3">
    <citation type="submission" date="2025-09" db="UniProtKB">
        <authorList>
            <consortium name="Ensembl"/>
        </authorList>
    </citation>
    <scope>IDENTIFICATION</scope>
    <source>
        <strain evidence="3">Guanapo</strain>
    </source>
</reference>